<dbReference type="EMBL" id="CP064942">
    <property type="protein sequence ID" value="QPH53921.1"/>
    <property type="molecule type" value="Genomic_DNA"/>
</dbReference>
<dbReference type="AlphaFoldDB" id="A0A7S9LRQ8"/>
<gene>
    <name evidence="1" type="ORF">I0K15_19455</name>
</gene>
<sequence length="134" mass="15371">MSLPELHFRTRDNGAAVFRVDTENRQRRLELKPLAVINIRSGEIKPHGQQQPTPDETAQMEAWIAARRTVLSARDRDDIERLIDRINGAAQWAQSRAEAEDIAAYSDRLLMAMHDLRATLVKRQLDTLDRKADD</sequence>
<dbReference type="Proteomes" id="UP000594800">
    <property type="component" value="Chromosome"/>
</dbReference>
<reference evidence="1 2" key="1">
    <citation type="submission" date="2020-11" db="EMBL/GenBank/DDBJ databases">
        <title>Description of Pontivivens ytuae sp. nov. isolated from deep sea sediment of Mariana Trench.</title>
        <authorList>
            <person name="Wang Z."/>
            <person name="Sun Q.-L."/>
            <person name="Xu X.-D."/>
            <person name="Tang Y.-Z."/>
            <person name="Zhang J."/>
        </authorList>
    </citation>
    <scope>NUCLEOTIDE SEQUENCE [LARGE SCALE GENOMIC DNA]</scope>
    <source>
        <strain evidence="1 2">MT2928</strain>
    </source>
</reference>
<name>A0A7S9LRQ8_9RHOB</name>
<dbReference type="KEGG" id="poz:I0K15_19455"/>
<evidence type="ECO:0000313" key="2">
    <source>
        <dbReference type="Proteomes" id="UP000594800"/>
    </source>
</evidence>
<dbReference type="RefSeq" id="WP_196103130.1">
    <property type="nucleotide sequence ID" value="NZ_CP064942.1"/>
</dbReference>
<protein>
    <submittedName>
        <fullName evidence="1">Uncharacterized protein</fullName>
    </submittedName>
</protein>
<evidence type="ECO:0000313" key="1">
    <source>
        <dbReference type="EMBL" id="QPH53921.1"/>
    </source>
</evidence>
<keyword evidence="2" id="KW-1185">Reference proteome</keyword>
<organism evidence="1 2">
    <name type="scientific">Pontivivens ytuae</name>
    <dbReference type="NCBI Taxonomy" id="2789856"/>
    <lineage>
        <taxon>Bacteria</taxon>
        <taxon>Pseudomonadati</taxon>
        <taxon>Pseudomonadota</taxon>
        <taxon>Alphaproteobacteria</taxon>
        <taxon>Rhodobacterales</taxon>
        <taxon>Paracoccaceae</taxon>
        <taxon>Pontivivens</taxon>
    </lineage>
</organism>
<proteinExistence type="predicted"/>
<accession>A0A7S9LRQ8</accession>